<proteinExistence type="inferred from homology"/>
<dbReference type="RefSeq" id="WP_248733945.1">
    <property type="nucleotide sequence ID" value="NZ_CALBWS010000002.1"/>
</dbReference>
<evidence type="ECO:0000313" key="15">
    <source>
        <dbReference type="Proteomes" id="UP000838308"/>
    </source>
</evidence>
<keyword evidence="6 13" id="KW-1133">Transmembrane helix</keyword>
<dbReference type="CDD" id="cd06503">
    <property type="entry name" value="ATP-synt_Fo_b"/>
    <property type="match status" value="1"/>
</dbReference>
<evidence type="ECO:0000256" key="3">
    <source>
        <dbReference type="ARBA" id="ARBA00022547"/>
    </source>
</evidence>
<evidence type="ECO:0000256" key="8">
    <source>
        <dbReference type="ARBA" id="ARBA00023136"/>
    </source>
</evidence>
<evidence type="ECO:0000256" key="1">
    <source>
        <dbReference type="ARBA" id="ARBA00005513"/>
    </source>
</evidence>
<evidence type="ECO:0000256" key="11">
    <source>
        <dbReference type="ARBA" id="ARBA00037847"/>
    </source>
</evidence>
<feature type="transmembrane region" description="Helical" evidence="13">
    <location>
        <begin position="6"/>
        <end position="30"/>
    </location>
</feature>
<dbReference type="Pfam" id="PF00430">
    <property type="entry name" value="ATP-synt_B"/>
    <property type="match status" value="1"/>
</dbReference>
<evidence type="ECO:0000256" key="4">
    <source>
        <dbReference type="ARBA" id="ARBA00022692"/>
    </source>
</evidence>
<keyword evidence="8 13" id="KW-0472">Membrane</keyword>
<dbReference type="Proteomes" id="UP000838308">
    <property type="component" value="Unassembled WGS sequence"/>
</dbReference>
<keyword evidence="2 12" id="KW-0813">Transport</keyword>
<keyword evidence="15" id="KW-1185">Reference proteome</keyword>
<name>A0ABM9ELZ7_9BACI</name>
<evidence type="ECO:0000256" key="2">
    <source>
        <dbReference type="ARBA" id="ARBA00022448"/>
    </source>
</evidence>
<dbReference type="PANTHER" id="PTHR33445">
    <property type="entry name" value="ATP SYNTHASE SUBUNIT B', CHLOROPLASTIC"/>
    <property type="match status" value="1"/>
</dbReference>
<keyword evidence="5 12" id="KW-0375">Hydrogen ion transport</keyword>
<reference evidence="14" key="1">
    <citation type="submission" date="2022-04" db="EMBL/GenBank/DDBJ databases">
        <authorList>
            <person name="Criscuolo A."/>
        </authorList>
    </citation>
    <scope>NUCLEOTIDE SEQUENCE</scope>
    <source>
        <strain evidence="14">CIP111895</strain>
    </source>
</reference>
<evidence type="ECO:0000313" key="14">
    <source>
        <dbReference type="EMBL" id="CAH2713609.1"/>
    </source>
</evidence>
<evidence type="ECO:0000256" key="6">
    <source>
        <dbReference type="ARBA" id="ARBA00022989"/>
    </source>
</evidence>
<keyword evidence="4 12" id="KW-0812">Transmembrane</keyword>
<comment type="similarity">
    <text evidence="1 12">Belongs to the ATPase B chain family.</text>
</comment>
<gene>
    <name evidence="14" type="primary">atpF_1</name>
    <name evidence="14" type="ORF">BACCIP111895_00745</name>
</gene>
<dbReference type="InterPro" id="IPR002146">
    <property type="entry name" value="ATP_synth_b/b'su_bac/chlpt"/>
</dbReference>
<evidence type="ECO:0000256" key="10">
    <source>
        <dbReference type="ARBA" id="ARBA00025198"/>
    </source>
</evidence>
<evidence type="ECO:0000256" key="12">
    <source>
        <dbReference type="RuleBase" id="RU003848"/>
    </source>
</evidence>
<comment type="function">
    <text evidence="10">F(1)F(0) ATP synthase produces ATP from ADP in the presence of a proton or sodium gradient. F-type ATPases consist of two structural domains, F(1) containing the extramembraneous catalytic core and F(0) containing the membrane proton channel, linked together by a central stalk and a peripheral stalk. During catalysis, ATP synthesis in the catalytic domain of F(1) is coupled via a rotary mechanism of the central stalk subunits to proton translocation.</text>
</comment>
<evidence type="ECO:0000256" key="7">
    <source>
        <dbReference type="ARBA" id="ARBA00023065"/>
    </source>
</evidence>
<dbReference type="InterPro" id="IPR050059">
    <property type="entry name" value="ATP_synthase_B_chain"/>
</dbReference>
<protein>
    <submittedName>
        <fullName evidence="14">ATP synthase subunit b</fullName>
    </submittedName>
</protein>
<comment type="subcellular location">
    <subcellularLocation>
        <location evidence="11">Endomembrane system</location>
        <topology evidence="11">Single-pass membrane protein</topology>
    </subcellularLocation>
</comment>
<comment type="caution">
    <text evidence="14">The sequence shown here is derived from an EMBL/GenBank/DDBJ whole genome shotgun (WGS) entry which is preliminary data.</text>
</comment>
<keyword evidence="9" id="KW-0066">ATP synthesis</keyword>
<evidence type="ECO:0000256" key="9">
    <source>
        <dbReference type="ARBA" id="ARBA00023310"/>
    </source>
</evidence>
<accession>A0ABM9ELZ7</accession>
<keyword evidence="7 12" id="KW-0406">Ion transport</keyword>
<organism evidence="14 15">
    <name type="scientific">Neobacillus rhizosphaerae</name>
    <dbReference type="NCBI Taxonomy" id="2880965"/>
    <lineage>
        <taxon>Bacteria</taxon>
        <taxon>Bacillati</taxon>
        <taxon>Bacillota</taxon>
        <taxon>Bacilli</taxon>
        <taxon>Bacillales</taxon>
        <taxon>Bacillaceae</taxon>
        <taxon>Neobacillus</taxon>
    </lineage>
</organism>
<dbReference type="PANTHER" id="PTHR33445:SF1">
    <property type="entry name" value="ATP SYNTHASE SUBUNIT B"/>
    <property type="match status" value="1"/>
</dbReference>
<evidence type="ECO:0000256" key="13">
    <source>
        <dbReference type="SAM" id="Phobius"/>
    </source>
</evidence>
<dbReference type="EMBL" id="CALBWS010000002">
    <property type="protein sequence ID" value="CAH2713609.1"/>
    <property type="molecule type" value="Genomic_DNA"/>
</dbReference>
<sequence>MGDFTLFGIPISFGTMIYQAIIFTVLVFILKKFVFKKLVNILDTRKQHIENQLQLTEKYKLDAQKNFEASEAILKQARADAREMMKHNENEAKLIIQDAKDKAKQILKEAKEEAFLSRSRSLTQNGQIKGA</sequence>
<evidence type="ECO:0000256" key="5">
    <source>
        <dbReference type="ARBA" id="ARBA00022781"/>
    </source>
</evidence>
<keyword evidence="3 12" id="KW-0138">CF(0)</keyword>